<accession>A0A518K9L6</accession>
<gene>
    <name evidence="3" type="ORF">Spa11_26910</name>
</gene>
<feature type="chain" id="PRO_5021871292" evidence="2">
    <location>
        <begin position="18"/>
        <end position="522"/>
    </location>
</feature>
<reference evidence="3 4" key="1">
    <citation type="submission" date="2019-02" db="EMBL/GenBank/DDBJ databases">
        <title>Deep-cultivation of Planctomycetes and their phenomic and genomic characterization uncovers novel biology.</title>
        <authorList>
            <person name="Wiegand S."/>
            <person name="Jogler M."/>
            <person name="Boedeker C."/>
            <person name="Pinto D."/>
            <person name="Vollmers J."/>
            <person name="Rivas-Marin E."/>
            <person name="Kohn T."/>
            <person name="Peeters S.H."/>
            <person name="Heuer A."/>
            <person name="Rast P."/>
            <person name="Oberbeckmann S."/>
            <person name="Bunk B."/>
            <person name="Jeske O."/>
            <person name="Meyerdierks A."/>
            <person name="Storesund J.E."/>
            <person name="Kallscheuer N."/>
            <person name="Luecker S."/>
            <person name="Lage O.M."/>
            <person name="Pohl T."/>
            <person name="Merkel B.J."/>
            <person name="Hornburger P."/>
            <person name="Mueller R.-W."/>
            <person name="Bruemmer F."/>
            <person name="Labrenz M."/>
            <person name="Spormann A.M."/>
            <person name="Op den Camp H."/>
            <person name="Overmann J."/>
            <person name="Amann R."/>
            <person name="Jetten M.S.M."/>
            <person name="Mascher T."/>
            <person name="Medema M.H."/>
            <person name="Devos D.P."/>
            <person name="Kaster A.-K."/>
            <person name="Ovreas L."/>
            <person name="Rohde M."/>
            <person name="Galperin M.Y."/>
            <person name="Jogler C."/>
        </authorList>
    </citation>
    <scope>NUCLEOTIDE SEQUENCE [LARGE SCALE GENOMIC DNA]</scope>
    <source>
        <strain evidence="3 4">Spa11</strain>
    </source>
</reference>
<keyword evidence="2" id="KW-0732">Signal</keyword>
<dbReference type="InterPro" id="IPR045748">
    <property type="entry name" value="DcaP"/>
</dbReference>
<feature type="region of interest" description="Disordered" evidence="1">
    <location>
        <begin position="19"/>
        <end position="48"/>
    </location>
</feature>
<dbReference type="KEGG" id="bmei:Spa11_26910"/>
<sequence length="522" mass="56946" precursor="true">MVRAAITALMLFSTTMAARPTDAQSPDVAPLSNPLGADAGPSRAPVETSTGNLQYEYDYLNAQNVPGALDNDPLADDLPAYYYSPRPYRDDEGAVRPIADYGPPGYQPREQQEGPAVPEYARLAPPTLVTEDQRDDLVVRGIYPGSFLAPGTNTSFRLRGFVRLGALMDFDPVGSTDSFVTNTIPVAQRAGQNFNMSGRASRIAFESWTPTDYEDLTVHTFVEGDFFNGAPQAAGGGGNPFRLRHAFIDVGYFRFGQQNSAFMDGTNWPSLVDFQGPNSWANQRQPSARVTLPVCDDLFWAGAIERPFSDITFDPALGAAVQDVPDFTTHVRYQRTRGHAQLGALVRGVGYRPAGEAVTRQTAAGVSGSVVMHPWAVLMGTDPVHDPDPSGWTRSRLLMQATWGPGVGRYLNDLAGQGLDGQVNPLTGDIELVEALGWNFSYEHWYNAQWLSNFTLGKVDVDNSAFAAGGTYASAQYVAASLWWIPLPRLAIATELMWGERQNEDGQSADAQRLHGMVQYNF</sequence>
<evidence type="ECO:0000313" key="3">
    <source>
        <dbReference type="EMBL" id="QDV74487.1"/>
    </source>
</evidence>
<proteinExistence type="predicted"/>
<protein>
    <submittedName>
        <fullName evidence="3">Porin subfamily protein</fullName>
    </submittedName>
</protein>
<evidence type="ECO:0000256" key="1">
    <source>
        <dbReference type="SAM" id="MobiDB-lite"/>
    </source>
</evidence>
<dbReference type="EMBL" id="CP036349">
    <property type="protein sequence ID" value="QDV74487.1"/>
    <property type="molecule type" value="Genomic_DNA"/>
</dbReference>
<evidence type="ECO:0000313" key="4">
    <source>
        <dbReference type="Proteomes" id="UP000316426"/>
    </source>
</evidence>
<keyword evidence="4" id="KW-1185">Reference proteome</keyword>
<name>A0A518K9L6_9BACT</name>
<feature type="signal peptide" evidence="2">
    <location>
        <begin position="1"/>
        <end position="17"/>
    </location>
</feature>
<dbReference type="Proteomes" id="UP000316426">
    <property type="component" value="Chromosome"/>
</dbReference>
<evidence type="ECO:0000256" key="2">
    <source>
        <dbReference type="SAM" id="SignalP"/>
    </source>
</evidence>
<dbReference type="RefSeq" id="WP_145112930.1">
    <property type="nucleotide sequence ID" value="NZ_CP036350.1"/>
</dbReference>
<dbReference type="AlphaFoldDB" id="A0A518K9L6"/>
<dbReference type="Pfam" id="PF19577">
    <property type="entry name" value="DcaP"/>
    <property type="match status" value="1"/>
</dbReference>
<dbReference type="SUPFAM" id="SSF56935">
    <property type="entry name" value="Porins"/>
    <property type="match status" value="1"/>
</dbReference>
<organism evidence="3 4">
    <name type="scientific">Botrimarina mediterranea</name>
    <dbReference type="NCBI Taxonomy" id="2528022"/>
    <lineage>
        <taxon>Bacteria</taxon>
        <taxon>Pseudomonadati</taxon>
        <taxon>Planctomycetota</taxon>
        <taxon>Planctomycetia</taxon>
        <taxon>Pirellulales</taxon>
        <taxon>Lacipirellulaceae</taxon>
        <taxon>Botrimarina</taxon>
    </lineage>
</organism>